<dbReference type="Proteomes" id="UP000294963">
    <property type="component" value="Unassembled WGS sequence"/>
</dbReference>
<keyword evidence="1" id="KW-1133">Transmembrane helix</keyword>
<name>A0A4R1XVX0_ACICA</name>
<evidence type="ECO:0000313" key="2">
    <source>
        <dbReference type="EMBL" id="TCM67301.1"/>
    </source>
</evidence>
<keyword evidence="1" id="KW-0812">Transmembrane</keyword>
<reference evidence="2 3" key="1">
    <citation type="submission" date="2019-03" db="EMBL/GenBank/DDBJ databases">
        <title>Genomic analyses of the natural microbiome of Caenorhabditis elegans.</title>
        <authorList>
            <person name="Samuel B."/>
        </authorList>
    </citation>
    <scope>NUCLEOTIDE SEQUENCE [LARGE SCALE GENOMIC DNA]</scope>
    <source>
        <strain evidence="2 3">JUb89</strain>
    </source>
</reference>
<accession>A0A4R1XVX0</accession>
<feature type="transmembrane region" description="Helical" evidence="1">
    <location>
        <begin position="20"/>
        <end position="44"/>
    </location>
</feature>
<gene>
    <name evidence="2" type="ORF">EC844_10973</name>
</gene>
<evidence type="ECO:0000256" key="1">
    <source>
        <dbReference type="SAM" id="Phobius"/>
    </source>
</evidence>
<proteinExistence type="predicted"/>
<dbReference type="EMBL" id="SLVJ01000009">
    <property type="protein sequence ID" value="TCM67301.1"/>
    <property type="molecule type" value="Genomic_DNA"/>
</dbReference>
<evidence type="ECO:0000313" key="3">
    <source>
        <dbReference type="Proteomes" id="UP000294963"/>
    </source>
</evidence>
<dbReference type="AlphaFoldDB" id="A0A4R1XVX0"/>
<keyword evidence="1" id="KW-0472">Membrane</keyword>
<organism evidence="2 3">
    <name type="scientific">Acinetobacter calcoaceticus</name>
    <dbReference type="NCBI Taxonomy" id="471"/>
    <lineage>
        <taxon>Bacteria</taxon>
        <taxon>Pseudomonadati</taxon>
        <taxon>Pseudomonadota</taxon>
        <taxon>Gammaproteobacteria</taxon>
        <taxon>Moraxellales</taxon>
        <taxon>Moraxellaceae</taxon>
        <taxon>Acinetobacter</taxon>
        <taxon>Acinetobacter calcoaceticus/baumannii complex</taxon>
    </lineage>
</organism>
<sequence>MKIIPEQSTSLINQDSSFRLRIDTGACCFFVLGMFLAAMIFHYLGLFPTA</sequence>
<comment type="caution">
    <text evidence="2">The sequence shown here is derived from an EMBL/GenBank/DDBJ whole genome shotgun (WGS) entry which is preliminary data.</text>
</comment>
<protein>
    <submittedName>
        <fullName evidence="2">Uncharacterized protein</fullName>
    </submittedName>
</protein>
<keyword evidence="3" id="KW-1185">Reference proteome</keyword>